<feature type="region of interest" description="Disordered" evidence="33">
    <location>
        <begin position="1043"/>
        <end position="1106"/>
    </location>
</feature>
<evidence type="ECO:0000256" key="16">
    <source>
        <dbReference type="ARBA" id="ARBA00023136"/>
    </source>
</evidence>
<reference evidence="36 37" key="1">
    <citation type="journal article" date="2019" name="Sci. Rep.">
        <title>Orb-weaving spider Araneus ventricosus genome elucidates the spidroin gene catalogue.</title>
        <authorList>
            <person name="Kono N."/>
            <person name="Nakamura H."/>
            <person name="Ohtoshi R."/>
            <person name="Moran D.A.P."/>
            <person name="Shinohara A."/>
            <person name="Yoshida Y."/>
            <person name="Fujiwara M."/>
            <person name="Mori M."/>
            <person name="Tomita M."/>
            <person name="Arakawa K."/>
        </authorList>
    </citation>
    <scope>NUCLEOTIDE SEQUENCE [LARGE SCALE GENOMIC DNA]</scope>
</reference>
<keyword evidence="17" id="KW-0325">Glycoprotein</keyword>
<evidence type="ECO:0000256" key="29">
    <source>
        <dbReference type="ARBA" id="ARBA00063298"/>
    </source>
</evidence>
<comment type="subunit">
    <text evidence="29">Interacts (via C-terminal) with CAMK2A; leading to the phosphorylation and inhibition of DAGLA enzymatic activity. Interacts (via PPXXF motif) with HOMER1 and HOMER2; this interaction is required for DAGLA membrane localization.</text>
</comment>
<evidence type="ECO:0000256" key="21">
    <source>
        <dbReference type="ARBA" id="ARBA00026104"/>
    </source>
</evidence>
<keyword evidence="8" id="KW-0479">Metal-binding</keyword>
<evidence type="ECO:0000256" key="32">
    <source>
        <dbReference type="ARBA" id="ARBA00082132"/>
    </source>
</evidence>
<comment type="subcellular location">
    <subcellularLocation>
        <location evidence="2">Cell projection</location>
        <location evidence="2">Dendritic spine membrane</location>
        <topology evidence="2">Multi-pass membrane protein</topology>
    </subcellularLocation>
    <subcellularLocation>
        <location evidence="3">Early endosome membrane</location>
        <topology evidence="3">Multi-pass membrane protein</topology>
    </subcellularLocation>
    <subcellularLocation>
        <location evidence="22">Postsynaptic density membrane</location>
        <topology evidence="22">Multi-pass membrane protein</topology>
    </subcellularLocation>
</comment>
<keyword evidence="19" id="KW-0966">Cell projection</keyword>
<evidence type="ECO:0000256" key="11">
    <source>
        <dbReference type="ARBA" id="ARBA00022837"/>
    </source>
</evidence>
<dbReference type="GO" id="GO:0004465">
    <property type="term" value="F:lipoprotein lipase activity"/>
    <property type="evidence" value="ECO:0007669"/>
    <property type="project" value="TreeGrafter"/>
</dbReference>
<evidence type="ECO:0000256" key="20">
    <source>
        <dbReference type="ARBA" id="ARBA00024531"/>
    </source>
</evidence>
<dbReference type="PANTHER" id="PTHR45792:SF8">
    <property type="entry name" value="DIACYLGLYCEROL LIPASE-ALPHA"/>
    <property type="match status" value="1"/>
</dbReference>
<evidence type="ECO:0000259" key="35">
    <source>
        <dbReference type="Pfam" id="PF01764"/>
    </source>
</evidence>
<evidence type="ECO:0000256" key="15">
    <source>
        <dbReference type="ARBA" id="ARBA00023098"/>
    </source>
</evidence>
<keyword evidence="10" id="KW-0378">Hydrolase</keyword>
<feature type="compositionally biased region" description="Basic and acidic residues" evidence="33">
    <location>
        <begin position="1093"/>
        <end position="1106"/>
    </location>
</feature>
<dbReference type="FunFam" id="3.40.50.1820:FF:000015">
    <property type="entry name" value="Sn1-specific diacylglycerol lipase alpha"/>
    <property type="match status" value="1"/>
</dbReference>
<evidence type="ECO:0000256" key="10">
    <source>
        <dbReference type="ARBA" id="ARBA00022801"/>
    </source>
</evidence>
<dbReference type="InterPro" id="IPR052214">
    <property type="entry name" value="DAG_Lipase-Related"/>
</dbReference>
<evidence type="ECO:0000256" key="13">
    <source>
        <dbReference type="ARBA" id="ARBA00022989"/>
    </source>
</evidence>
<evidence type="ECO:0000256" key="8">
    <source>
        <dbReference type="ARBA" id="ARBA00022723"/>
    </source>
</evidence>
<keyword evidence="14" id="KW-0770">Synapse</keyword>
<evidence type="ECO:0000256" key="1">
    <source>
        <dbReference type="ARBA" id="ARBA00001913"/>
    </source>
</evidence>
<comment type="catalytic activity">
    <reaction evidence="28">
        <text>1-(9Z-octadecenoyl)-2-O-(5Z,8Z,11Z,14Z-eicosatetraenyl)-sn-glycerol + H2O = 2-O-(5Z,8Z,11Z,14Z)-eicosatetraenylglycerol + (9Z)-octadecenoate + H(+)</text>
        <dbReference type="Rhea" id="RHEA:38527"/>
        <dbReference type="ChEBI" id="CHEBI:15377"/>
        <dbReference type="ChEBI" id="CHEBI:15378"/>
        <dbReference type="ChEBI" id="CHEBI:30823"/>
        <dbReference type="ChEBI" id="CHEBI:75913"/>
        <dbReference type="ChEBI" id="CHEBI:75914"/>
    </reaction>
    <physiologicalReaction direction="left-to-right" evidence="28">
        <dbReference type="Rhea" id="RHEA:38528"/>
    </physiologicalReaction>
</comment>
<dbReference type="GO" id="GO:0032591">
    <property type="term" value="C:dendritic spine membrane"/>
    <property type="evidence" value="ECO:0007669"/>
    <property type="project" value="UniProtKB-SubCell"/>
</dbReference>
<dbReference type="AlphaFoldDB" id="A0A4Y2BR98"/>
<dbReference type="GO" id="GO:0031901">
    <property type="term" value="C:early endosome membrane"/>
    <property type="evidence" value="ECO:0007669"/>
    <property type="project" value="UniProtKB-SubCell"/>
</dbReference>
<evidence type="ECO:0000256" key="27">
    <source>
        <dbReference type="ARBA" id="ARBA00052106"/>
    </source>
</evidence>
<comment type="catalytic activity">
    <reaction evidence="23">
        <text>1,2-di-(9Z-octadecenoyl)-sn-glycerol + H2O = 2-(9Z-octadecenoyl)-glycerol + (9Z)-octadecenoate + H(+)</text>
        <dbReference type="Rhea" id="RHEA:38511"/>
        <dbReference type="ChEBI" id="CHEBI:15377"/>
        <dbReference type="ChEBI" id="CHEBI:15378"/>
        <dbReference type="ChEBI" id="CHEBI:30823"/>
        <dbReference type="ChEBI" id="CHEBI:52333"/>
        <dbReference type="ChEBI" id="CHEBI:73990"/>
    </reaction>
    <physiologicalReaction direction="left-to-right" evidence="23">
        <dbReference type="Rhea" id="RHEA:38512"/>
    </physiologicalReaction>
</comment>
<comment type="cofactor">
    <cofactor evidence="1">
        <name>Ca(2+)</name>
        <dbReference type="ChEBI" id="CHEBI:29108"/>
    </cofactor>
</comment>
<dbReference type="CDD" id="cd00519">
    <property type="entry name" value="Lipase_3"/>
    <property type="match status" value="1"/>
</dbReference>
<feature type="region of interest" description="Disordered" evidence="33">
    <location>
        <begin position="766"/>
        <end position="838"/>
    </location>
</feature>
<evidence type="ECO:0000256" key="24">
    <source>
        <dbReference type="ARBA" id="ARBA00050486"/>
    </source>
</evidence>
<dbReference type="GO" id="GO:0098921">
    <property type="term" value="P:retrograde trans-synaptic signaling by endocannabinoid"/>
    <property type="evidence" value="ECO:0007669"/>
    <property type="project" value="UniProtKB-ARBA"/>
</dbReference>
<evidence type="ECO:0000256" key="23">
    <source>
        <dbReference type="ARBA" id="ARBA00048382"/>
    </source>
</evidence>
<dbReference type="GO" id="GO:0047372">
    <property type="term" value="F:monoacylglycerol lipase activity"/>
    <property type="evidence" value="ECO:0007669"/>
    <property type="project" value="UniProtKB-ARBA"/>
</dbReference>
<evidence type="ECO:0000256" key="25">
    <source>
        <dbReference type="ARBA" id="ARBA00050709"/>
    </source>
</evidence>
<dbReference type="GO" id="GO:0046340">
    <property type="term" value="P:diacylglycerol catabolic process"/>
    <property type="evidence" value="ECO:0007669"/>
    <property type="project" value="TreeGrafter"/>
</dbReference>
<evidence type="ECO:0000313" key="37">
    <source>
        <dbReference type="Proteomes" id="UP000499080"/>
    </source>
</evidence>
<evidence type="ECO:0000256" key="18">
    <source>
        <dbReference type="ARBA" id="ARBA00023257"/>
    </source>
</evidence>
<keyword evidence="12" id="KW-0442">Lipid degradation</keyword>
<evidence type="ECO:0000256" key="28">
    <source>
        <dbReference type="ARBA" id="ARBA00052463"/>
    </source>
</evidence>
<evidence type="ECO:0000256" key="34">
    <source>
        <dbReference type="SAM" id="Phobius"/>
    </source>
</evidence>
<evidence type="ECO:0000256" key="14">
    <source>
        <dbReference type="ARBA" id="ARBA00023018"/>
    </source>
</evidence>
<feature type="domain" description="Fungal lipase-type" evidence="35">
    <location>
        <begin position="431"/>
        <end position="567"/>
    </location>
</feature>
<dbReference type="InterPro" id="IPR029058">
    <property type="entry name" value="AB_hydrolase_fold"/>
</dbReference>
<sequence>MIWVVARAARNGDYSVVATVPELNVVGATVPKLIVMATGHSDLSACLGWAELVVLAIVLAVVDFGEESICVADLYEHVLGYMVILSGCVVVEAFISWVSMRGTILITAPRTSMQYLLYVRLGILVVEFAWLVVGVIWLSKHYHTCPVGLAKRAILGIVICNWCVLISVLITTWCTFDAAGRSWVKMKQYQMSMKQKEIERGHKKFEKPRVRRSGTSHRNWRHRKAMREYQDSWNRRCRLLFCCIGHSDQQRNNFADIAKLLSDFFRDLDVVPSDVVAGLVLLRKLQRLERQATVNKPDDDTYQFLSGVPITPATKFLDITHPAVAEEILTITHYFHYALAIYGWPMFMMVQSKTACCQLCPYLRCYCFSTDEKKKYDSATVVEDNCCFCNYAALRRLCREYNMEIIFATYHVEIGETPFFVALDHEKRTVVISIRGTLSLQDVVTDLNAEADQLPTEPRHDDWLGHKGMIQAAEYIRQKLNDEAVLTQAFNHCPEKGTHNYDLVLVGHSLGAGAASILAILLRSEYPNLICYAYSPPGGLLSLPAVEYTKEFIISVVLGKDVVPRIGLHQMEALRSDLINAIKKSQDPKWKIIMGGVFCCCPEDLKFDSMDEFGDKSNFRDVATHPSDSSIALTVHQPLYPPGRIIHIVRNHPKKEDQKYETKWRKLVKKHDPVYQALWADNVDFDEVLISPVMVQDHMPDKVLDALEKLLINTGPAKPQRQLSEADRRQFTNIEATELGSRTPPHRLVLETSFTDLQPESEETIIGHNEQHKSNSNWDYNNRGAEASNGSKESDMEKKDWMPMAPLASPETLSDVSSISSKGSSQKANNGNRLSWGGVPTMEPIAQSPAVQRPNSDSLAIDLSAGSAQTMRVDSGTDFEDSSINDPMCYKVVTKATVEINAMREDLRSPHLMDPSRLCLDIEGIEENVQYINGGRNIFGADSTYASTSTEQTIERLFTPHEPKRVTFDLYDTQKMAREVSEDSMYNSGESFVPTYPEYSNQQEYGSHGYMYTPCGYTSYSPISSPTMEHSISDVQLFKISEQPTVHKSSKDKDIPQAQEMPPVHEEPIITSSPRKSHQKNIVIDVDLTKPSNRNDYKEPPTESSL</sequence>
<dbReference type="GO" id="GO:0046872">
    <property type="term" value="F:metal ion binding"/>
    <property type="evidence" value="ECO:0007669"/>
    <property type="project" value="UniProtKB-KW"/>
</dbReference>
<comment type="catalytic activity">
    <reaction evidence="27">
        <text>1-octadecanoyl-2-(5Z,8Z,11Z,14Z-eicosatetraenoyl)-sn-glycerol + H2O = 2-(5Z,8Z,11Z,14Z-eicosatetraenoyl)-glycerol + octadecanoate + H(+)</text>
        <dbReference type="Rhea" id="RHEA:38507"/>
        <dbReference type="ChEBI" id="CHEBI:15377"/>
        <dbReference type="ChEBI" id="CHEBI:15378"/>
        <dbReference type="ChEBI" id="CHEBI:25629"/>
        <dbReference type="ChEBI" id="CHEBI:52392"/>
        <dbReference type="ChEBI" id="CHEBI:75728"/>
    </reaction>
    <physiologicalReaction direction="left-to-right" evidence="27">
        <dbReference type="Rhea" id="RHEA:38508"/>
    </physiologicalReaction>
</comment>
<dbReference type="EC" id="3.1.1.116" evidence="21"/>
<dbReference type="GO" id="GO:0098839">
    <property type="term" value="C:postsynaptic density membrane"/>
    <property type="evidence" value="ECO:0007669"/>
    <property type="project" value="UniProtKB-SubCell"/>
</dbReference>
<evidence type="ECO:0000256" key="3">
    <source>
        <dbReference type="ARBA" id="ARBA00004520"/>
    </source>
</evidence>
<evidence type="ECO:0000256" key="30">
    <source>
        <dbReference type="ARBA" id="ARBA00071957"/>
    </source>
</evidence>
<comment type="catalytic activity">
    <reaction evidence="24">
        <text>1-(9Z-octadecenoyl)-2-octadecanoyl-sn-glycerol + H2O = 2-octadecanoylglycerol + (9Z)-octadecenoate + H(+)</text>
        <dbReference type="Rhea" id="RHEA:38519"/>
        <dbReference type="ChEBI" id="CHEBI:15377"/>
        <dbReference type="ChEBI" id="CHEBI:15378"/>
        <dbReference type="ChEBI" id="CHEBI:30823"/>
        <dbReference type="ChEBI" id="CHEBI:75448"/>
        <dbReference type="ChEBI" id="CHEBI:75456"/>
    </reaction>
    <physiologicalReaction direction="left-to-right" evidence="24">
        <dbReference type="Rhea" id="RHEA:38520"/>
    </physiologicalReaction>
</comment>
<keyword evidence="9" id="KW-0967">Endosome</keyword>
<feature type="transmembrane region" description="Helical" evidence="34">
    <location>
        <begin position="115"/>
        <end position="138"/>
    </location>
</feature>
<evidence type="ECO:0000256" key="26">
    <source>
        <dbReference type="ARBA" id="ARBA00050861"/>
    </source>
</evidence>
<feature type="compositionally biased region" description="Basic and acidic residues" evidence="33">
    <location>
        <begin position="792"/>
        <end position="801"/>
    </location>
</feature>
<evidence type="ECO:0000256" key="2">
    <source>
        <dbReference type="ARBA" id="ARBA00004332"/>
    </source>
</evidence>
<evidence type="ECO:0000256" key="4">
    <source>
        <dbReference type="ARBA" id="ARBA00010701"/>
    </source>
</evidence>
<comment type="catalytic activity">
    <reaction evidence="25">
        <text>1-(9Z-octadecenoyl)-2-(9Z,12Z-octadecadienoyl)-sn-glycerol + H2O = 2-(9Z,12Z-octadecadienoyl)-glycerol + (9Z)-octadecenoate + H(+)</text>
        <dbReference type="Rhea" id="RHEA:38523"/>
        <dbReference type="ChEBI" id="CHEBI:15377"/>
        <dbReference type="ChEBI" id="CHEBI:15378"/>
        <dbReference type="ChEBI" id="CHEBI:30823"/>
        <dbReference type="ChEBI" id="CHEBI:75450"/>
        <dbReference type="ChEBI" id="CHEBI:75457"/>
    </reaction>
    <physiologicalReaction direction="left-to-right" evidence="25">
        <dbReference type="Rhea" id="RHEA:38524"/>
    </physiologicalReaction>
</comment>
<comment type="caution">
    <text evidence="36">The sequence shown here is derived from an EMBL/GenBank/DDBJ whole genome shotgun (WGS) entry which is preliminary data.</text>
</comment>
<keyword evidence="7 34" id="KW-0812">Transmembrane</keyword>
<evidence type="ECO:0000256" key="31">
    <source>
        <dbReference type="ARBA" id="ARBA00081678"/>
    </source>
</evidence>
<dbReference type="Gene3D" id="3.40.50.1820">
    <property type="entry name" value="alpha/beta hydrolase"/>
    <property type="match status" value="1"/>
</dbReference>
<evidence type="ECO:0000256" key="22">
    <source>
        <dbReference type="ARBA" id="ARBA00037872"/>
    </source>
</evidence>
<evidence type="ECO:0000313" key="36">
    <source>
        <dbReference type="EMBL" id="GBL94189.1"/>
    </source>
</evidence>
<dbReference type="SUPFAM" id="SSF53474">
    <property type="entry name" value="alpha/beta-Hydrolases"/>
    <property type="match status" value="1"/>
</dbReference>
<comment type="catalytic activity">
    <reaction evidence="26">
        <text>1-(9Z-octadecenoyl)-2-(5Z,8Z,11Z,14Z-eicosatetraenoyl)-sn-glycerol + H2O = 2-(5Z,8Z,11Z,14Z-eicosatetraenoyl)-glycerol + (9Z)-octadecenoate + H(+)</text>
        <dbReference type="Rhea" id="RHEA:38515"/>
        <dbReference type="ChEBI" id="CHEBI:15377"/>
        <dbReference type="ChEBI" id="CHEBI:15378"/>
        <dbReference type="ChEBI" id="CHEBI:30823"/>
        <dbReference type="ChEBI" id="CHEBI:52392"/>
        <dbReference type="ChEBI" id="CHEBI:75449"/>
    </reaction>
    <physiologicalReaction direction="left-to-right" evidence="26">
        <dbReference type="Rhea" id="RHEA:38516"/>
    </physiologicalReaction>
</comment>
<keyword evidence="18" id="KW-0628">Postsynaptic cell membrane</keyword>
<keyword evidence="6" id="KW-0597">Phosphoprotein</keyword>
<proteinExistence type="inferred from homology"/>
<protein>
    <recommendedName>
        <fullName evidence="30">Diacylglycerol lipase-alpha</fullName>
        <ecNumber evidence="21">3.1.1.116</ecNumber>
    </recommendedName>
    <alternativeName>
        <fullName evidence="32">Neural stem cell-derived dendrite regulator</fullName>
    </alternativeName>
    <alternativeName>
        <fullName evidence="31">Sn1-specific diacylglycerol lipase alpha</fullName>
    </alternativeName>
</protein>
<feature type="transmembrane region" description="Helical" evidence="34">
    <location>
        <begin position="74"/>
        <end position="95"/>
    </location>
</feature>
<name>A0A4Y2BR98_ARAVE</name>
<keyword evidence="16 34" id="KW-0472">Membrane</keyword>
<keyword evidence="15" id="KW-0443">Lipid metabolism</keyword>
<feature type="transmembrane region" description="Helical" evidence="34">
    <location>
        <begin position="153"/>
        <end position="176"/>
    </location>
</feature>
<dbReference type="PANTHER" id="PTHR45792">
    <property type="entry name" value="DIACYLGLYCEROL LIPASE HOMOLOG-RELATED"/>
    <property type="match status" value="1"/>
</dbReference>
<keyword evidence="5" id="KW-1003">Cell membrane</keyword>
<feature type="compositionally biased region" description="Low complexity" evidence="33">
    <location>
        <begin position="814"/>
        <end position="825"/>
    </location>
</feature>
<comment type="catalytic activity">
    <reaction evidence="20">
        <text>a 1,2-diacyl-sn-glycerol + H2O = a 2-acylglycerol + a fatty acid + H(+)</text>
        <dbReference type="Rhea" id="RHEA:33275"/>
        <dbReference type="ChEBI" id="CHEBI:15377"/>
        <dbReference type="ChEBI" id="CHEBI:15378"/>
        <dbReference type="ChEBI" id="CHEBI:17389"/>
        <dbReference type="ChEBI" id="CHEBI:17815"/>
        <dbReference type="ChEBI" id="CHEBI:28868"/>
        <dbReference type="EC" id="3.1.1.116"/>
    </reaction>
    <physiologicalReaction direction="left-to-right" evidence="20">
        <dbReference type="Rhea" id="RHEA:33276"/>
    </physiologicalReaction>
</comment>
<evidence type="ECO:0000256" key="33">
    <source>
        <dbReference type="SAM" id="MobiDB-lite"/>
    </source>
</evidence>
<dbReference type="Proteomes" id="UP000499080">
    <property type="component" value="Unassembled WGS sequence"/>
</dbReference>
<evidence type="ECO:0000256" key="5">
    <source>
        <dbReference type="ARBA" id="ARBA00022475"/>
    </source>
</evidence>
<evidence type="ECO:0000256" key="9">
    <source>
        <dbReference type="ARBA" id="ARBA00022753"/>
    </source>
</evidence>
<keyword evidence="11" id="KW-0106">Calcium</keyword>
<evidence type="ECO:0000256" key="12">
    <source>
        <dbReference type="ARBA" id="ARBA00022963"/>
    </source>
</evidence>
<evidence type="ECO:0000256" key="7">
    <source>
        <dbReference type="ARBA" id="ARBA00022692"/>
    </source>
</evidence>
<dbReference type="EMBL" id="BGPR01000100">
    <property type="protein sequence ID" value="GBL94189.1"/>
    <property type="molecule type" value="Genomic_DNA"/>
</dbReference>
<keyword evidence="13 34" id="KW-1133">Transmembrane helix</keyword>
<evidence type="ECO:0000256" key="6">
    <source>
        <dbReference type="ARBA" id="ARBA00022553"/>
    </source>
</evidence>
<evidence type="ECO:0000256" key="17">
    <source>
        <dbReference type="ARBA" id="ARBA00023180"/>
    </source>
</evidence>
<keyword evidence="37" id="KW-1185">Reference proteome</keyword>
<dbReference type="GO" id="GO:0019369">
    <property type="term" value="P:arachidonate metabolic process"/>
    <property type="evidence" value="ECO:0007669"/>
    <property type="project" value="TreeGrafter"/>
</dbReference>
<dbReference type="Pfam" id="PF01764">
    <property type="entry name" value="Lipase_3"/>
    <property type="match status" value="1"/>
</dbReference>
<dbReference type="OrthoDB" id="438440at2759"/>
<comment type="similarity">
    <text evidence="4">Belongs to the AB hydrolase superfamily. Lipase family.</text>
</comment>
<dbReference type="InterPro" id="IPR002921">
    <property type="entry name" value="Fungal_lipase-type"/>
</dbReference>
<feature type="transmembrane region" description="Helical" evidence="34">
    <location>
        <begin position="43"/>
        <end position="62"/>
    </location>
</feature>
<gene>
    <name evidence="36" type="primary">DAGLA_1</name>
    <name evidence="36" type="ORF">AVEN_163515_1</name>
</gene>
<accession>A0A4Y2BR98</accession>
<evidence type="ECO:0000256" key="19">
    <source>
        <dbReference type="ARBA" id="ARBA00023273"/>
    </source>
</evidence>
<organism evidence="36 37">
    <name type="scientific">Araneus ventricosus</name>
    <name type="common">Orbweaver spider</name>
    <name type="synonym">Epeira ventricosa</name>
    <dbReference type="NCBI Taxonomy" id="182803"/>
    <lineage>
        <taxon>Eukaryota</taxon>
        <taxon>Metazoa</taxon>
        <taxon>Ecdysozoa</taxon>
        <taxon>Arthropoda</taxon>
        <taxon>Chelicerata</taxon>
        <taxon>Arachnida</taxon>
        <taxon>Araneae</taxon>
        <taxon>Araneomorphae</taxon>
        <taxon>Entelegynae</taxon>
        <taxon>Araneoidea</taxon>
        <taxon>Araneidae</taxon>
        <taxon>Araneus</taxon>
    </lineage>
</organism>